<keyword evidence="2" id="KW-1185">Reference proteome</keyword>
<protein>
    <recommendedName>
        <fullName evidence="3">DNA-binding protein</fullName>
    </recommendedName>
</protein>
<name>A0ABP1WK69_9FIRM</name>
<accession>A0ABP1WK69</accession>
<reference evidence="1 2" key="1">
    <citation type="journal article" date="2014" name="Int. J. Syst. Evol. Microbiol.">
        <title>Complete genome of a new Firmicutes species belonging to the dominant human colonic microbiota ('Ruminococcus bicirculans') reveals two chromosomes and a selective capacity to utilize plant glucans.</title>
        <authorList>
            <consortium name="NISC Comparative Sequencing Program"/>
            <person name="Wegmann U."/>
            <person name="Louis P."/>
            <person name="Goesmann A."/>
            <person name="Henrissat B."/>
            <person name="Duncan S.H."/>
            <person name="Flint H.J."/>
        </authorList>
    </citation>
    <scope>NUCLEOTIDE SEQUENCE [LARGE SCALE GENOMIC DNA]</scope>
    <source>
        <strain evidence="1 2">80/3</strain>
    </source>
</reference>
<evidence type="ECO:0008006" key="3">
    <source>
        <dbReference type="Google" id="ProtNLM"/>
    </source>
</evidence>
<proteinExistence type="predicted"/>
<gene>
    <name evidence="1" type="ORF">RBI_II00486</name>
</gene>
<sequence>MWWIGVILNNISITRAAPRMRTINETAKETGFPAHAIRQLVKENKIVFVQCGAKALVNVEKFIEYLNEGERGVV</sequence>
<dbReference type="Proteomes" id="UP000027600">
    <property type="component" value="Chromosome II"/>
</dbReference>
<evidence type="ECO:0000313" key="1">
    <source>
        <dbReference type="EMBL" id="CCO06242.1"/>
    </source>
</evidence>
<organism evidence="1 2">
    <name type="scientific">Ruminococcus bicirculans</name>
    <name type="common">ex Wegman et al. 2014</name>
    <dbReference type="NCBI Taxonomy" id="1160721"/>
    <lineage>
        <taxon>Bacteria</taxon>
        <taxon>Bacillati</taxon>
        <taxon>Bacillota</taxon>
        <taxon>Clostridia</taxon>
        <taxon>Eubacteriales</taxon>
        <taxon>Oscillospiraceae</taxon>
        <taxon>Ruminococcus</taxon>
    </lineage>
</organism>
<evidence type="ECO:0000313" key="2">
    <source>
        <dbReference type="Proteomes" id="UP000027600"/>
    </source>
</evidence>
<dbReference type="EMBL" id="HF545617">
    <property type="protein sequence ID" value="CCO06242.1"/>
    <property type="molecule type" value="Genomic_DNA"/>
</dbReference>